<dbReference type="FunFam" id="3.30.160.20:FF:000046">
    <property type="entry name" value="Peptidyl-tRNA hydrolase ICT1"/>
    <property type="match status" value="1"/>
</dbReference>
<dbReference type="InterPro" id="IPR000352">
    <property type="entry name" value="Pep_chain_release_fac_I"/>
</dbReference>
<evidence type="ECO:0000313" key="10">
    <source>
        <dbReference type="EMBL" id="TGZ51139.1"/>
    </source>
</evidence>
<reference evidence="10 11" key="1">
    <citation type="journal article" date="2019" name="Philos. Trans. R. Soc. Lond., B, Biol. Sci.">
        <title>Ant behaviour and brain gene expression of defending hosts depend on the ecological success of the intruding social parasite.</title>
        <authorList>
            <person name="Kaur R."/>
            <person name="Stoldt M."/>
            <person name="Jongepier E."/>
            <person name="Feldmeyer B."/>
            <person name="Menzel F."/>
            <person name="Bornberg-Bauer E."/>
            <person name="Foitzik S."/>
        </authorList>
    </citation>
    <scope>NUCLEOTIDE SEQUENCE [LARGE SCALE GENOMIC DNA]</scope>
    <source>
        <tissue evidence="10">Whole body</tissue>
    </source>
</reference>
<dbReference type="AlphaFoldDB" id="A0A4S2KSQ3"/>
<feature type="domain" description="Prokaryotic-type class I peptide chain release factors" evidence="9">
    <location>
        <begin position="273"/>
        <end position="403"/>
    </location>
</feature>
<feature type="coiled-coil region" evidence="7">
    <location>
        <begin position="625"/>
        <end position="659"/>
    </location>
</feature>
<dbReference type="GO" id="GO:0030992">
    <property type="term" value="C:intraciliary transport particle B"/>
    <property type="evidence" value="ECO:0007669"/>
    <property type="project" value="TreeGrafter"/>
</dbReference>
<dbReference type="Pfam" id="PF00472">
    <property type="entry name" value="RF-1"/>
    <property type="match status" value="1"/>
</dbReference>
<dbReference type="STRING" id="300112.A0A4S2KSQ3"/>
<feature type="compositionally biased region" description="Acidic residues" evidence="8">
    <location>
        <begin position="821"/>
        <end position="847"/>
    </location>
</feature>
<keyword evidence="3" id="KW-0970">Cilium biogenesis/degradation</keyword>
<keyword evidence="11" id="KW-1185">Reference proteome</keyword>
<keyword evidence="4 7" id="KW-0175">Coiled coil</keyword>
<evidence type="ECO:0000313" key="11">
    <source>
        <dbReference type="Proteomes" id="UP000310200"/>
    </source>
</evidence>
<comment type="caution">
    <text evidence="10">The sequence shown here is derived from an EMBL/GenBank/DDBJ whole genome shotgun (WGS) entry which is preliminary data.</text>
</comment>
<evidence type="ECO:0000256" key="7">
    <source>
        <dbReference type="SAM" id="Coils"/>
    </source>
</evidence>
<evidence type="ECO:0000256" key="2">
    <source>
        <dbReference type="ARBA" id="ARBA00008340"/>
    </source>
</evidence>
<evidence type="ECO:0000259" key="9">
    <source>
        <dbReference type="Pfam" id="PF00472"/>
    </source>
</evidence>
<evidence type="ECO:0000256" key="1">
    <source>
        <dbReference type="ARBA" id="ARBA00004138"/>
    </source>
</evidence>
<dbReference type="GO" id="GO:0005929">
    <property type="term" value="C:cilium"/>
    <property type="evidence" value="ECO:0007669"/>
    <property type="project" value="UniProtKB-SubCell"/>
</dbReference>
<dbReference type="SUPFAM" id="SSF110916">
    <property type="entry name" value="Peptidyl-tRNA hydrolase domain-like"/>
    <property type="match status" value="1"/>
</dbReference>
<protein>
    <recommendedName>
        <fullName evidence="9">Prokaryotic-type class I peptide chain release factors domain-containing protein</fullName>
    </recommendedName>
</protein>
<dbReference type="PANTHER" id="PTHR21547:SF0">
    <property type="entry name" value="CLUSTERIN-ASSOCIATED PROTEIN 1"/>
    <property type="match status" value="1"/>
</dbReference>
<feature type="region of interest" description="Disordered" evidence="8">
    <location>
        <begin position="775"/>
        <end position="855"/>
    </location>
</feature>
<accession>A0A4S2KSQ3</accession>
<name>A0A4S2KSQ3_9HYME</name>
<evidence type="ECO:0000256" key="3">
    <source>
        <dbReference type="ARBA" id="ARBA00022794"/>
    </source>
</evidence>
<dbReference type="Gene3D" id="3.30.160.20">
    <property type="match status" value="1"/>
</dbReference>
<evidence type="ECO:0000256" key="5">
    <source>
        <dbReference type="ARBA" id="ARBA00023069"/>
    </source>
</evidence>
<sequence length="881" mass="100703">MLCFYPDEQEIQFAQLKFSKLRLNGDTCSFIRILETGDGSDGESDYGHYSMTSDPHVTSNQYDTRYNIYVRRVTRLLKTGSINYVTRATICYSPSLVSNLLSSTANRNSGKVRICAELSLRTALHDWEKFSHRDDAGKPDYRRAKEVNIFSKEFNPMLVQGLMSPYAARPRTITGFKGISGLHLPQVQKKLVMWKDLLIFAAIVIEIKIKMNLVTRQCLRILRSNVRNQKTSYSLRASGFKSALSLEKFYPESKLKLHTPTFVPNPGAKFSGYIPMDKVQITYSGSSGPGGQNVNCVNTKVDLRFQVASATWLSEEIRTKLAEQNKNRINKDGYLIIKSDLTRSQHLNLADALEKLRAMIRATLVAPPQPSPESEEKKRKNLLRAARERLHEKRAHSHLKQSRRVPAADTSHAIGTDCNFCFVENKKEWFGTNLNDVGKFIFLMLILAFCTNFTEIMRVLGYPRLISLANFRVPNFPLVAEILVWLVKRFDPDVDIHSDHDNEDQRVALIRSVAEFMALKTNVKLNTKKLYQADGYAVKEMLKIAALLYDAQSSSNAEQNQSSSNQNAVNFDISDKINELKTTRQLASQLTINGATLFDLLGREVELREVRNTKIARQFDTSEIEVALKDVIENTRKEIDETKKQIDNVRDTEQNLDTRIERRKTELDRNQKRLHTLKKVRPAFMEEFEKLEVELRALYDDYLQKFRYLAYLEHLYEDTAKMEQERFERRQAATKKQLEQMRAEDTNFESMMEGNDSIFATNLQEPLVTPLTNPAATAAEKSGRSARVKPSTGRASKMQYTQRRIYGSMSGRQRGTIQESNDSDGSLDSDSDLLIDGDLDDDDDEDLLNSMGPTDIGNYNLKAAQEKRSANLRIFNELHLK</sequence>
<dbReference type="PANTHER" id="PTHR21547">
    <property type="entry name" value="CLUSTERIN ASSOCIATED PROTEIN 1"/>
    <property type="match status" value="1"/>
</dbReference>
<evidence type="ECO:0000256" key="4">
    <source>
        <dbReference type="ARBA" id="ARBA00023054"/>
    </source>
</evidence>
<evidence type="ECO:0000256" key="8">
    <source>
        <dbReference type="SAM" id="MobiDB-lite"/>
    </source>
</evidence>
<proteinExistence type="inferred from homology"/>
<dbReference type="EMBL" id="QBLH01001786">
    <property type="protein sequence ID" value="TGZ51139.1"/>
    <property type="molecule type" value="Genomic_DNA"/>
</dbReference>
<dbReference type="Pfam" id="PF10234">
    <property type="entry name" value="Cluap1"/>
    <property type="match status" value="1"/>
</dbReference>
<comment type="similarity">
    <text evidence="2">Belongs to the CLUAP1 family.</text>
</comment>
<dbReference type="GO" id="GO:0003747">
    <property type="term" value="F:translation release factor activity"/>
    <property type="evidence" value="ECO:0007669"/>
    <property type="project" value="InterPro"/>
</dbReference>
<evidence type="ECO:0000256" key="6">
    <source>
        <dbReference type="ARBA" id="ARBA00023273"/>
    </source>
</evidence>
<gene>
    <name evidence="10" type="ORF">DBV15_08629</name>
</gene>
<dbReference type="GO" id="GO:0005815">
    <property type="term" value="C:microtubule organizing center"/>
    <property type="evidence" value="ECO:0007669"/>
    <property type="project" value="TreeGrafter"/>
</dbReference>
<dbReference type="InterPro" id="IPR019366">
    <property type="entry name" value="Clusterin-associated_protein-1"/>
</dbReference>
<keyword evidence="6" id="KW-0966">Cell projection</keyword>
<organism evidence="10 11">
    <name type="scientific">Temnothorax longispinosus</name>
    <dbReference type="NCBI Taxonomy" id="300112"/>
    <lineage>
        <taxon>Eukaryota</taxon>
        <taxon>Metazoa</taxon>
        <taxon>Ecdysozoa</taxon>
        <taxon>Arthropoda</taxon>
        <taxon>Hexapoda</taxon>
        <taxon>Insecta</taxon>
        <taxon>Pterygota</taxon>
        <taxon>Neoptera</taxon>
        <taxon>Endopterygota</taxon>
        <taxon>Hymenoptera</taxon>
        <taxon>Apocrita</taxon>
        <taxon>Aculeata</taxon>
        <taxon>Formicoidea</taxon>
        <taxon>Formicidae</taxon>
        <taxon>Myrmicinae</taxon>
        <taxon>Temnothorax</taxon>
    </lineage>
</organism>
<comment type="subcellular location">
    <subcellularLocation>
        <location evidence="1">Cell projection</location>
        <location evidence="1">Cilium</location>
    </subcellularLocation>
</comment>
<keyword evidence="5" id="KW-0969">Cilium</keyword>
<dbReference type="Proteomes" id="UP000310200">
    <property type="component" value="Unassembled WGS sequence"/>
</dbReference>
<dbReference type="GO" id="GO:0060271">
    <property type="term" value="P:cilium assembly"/>
    <property type="evidence" value="ECO:0007669"/>
    <property type="project" value="TreeGrafter"/>
</dbReference>